<dbReference type="SUPFAM" id="SSF56672">
    <property type="entry name" value="DNA/RNA polymerases"/>
    <property type="match status" value="1"/>
</dbReference>
<feature type="domain" description="Reverse transcriptase" evidence="1">
    <location>
        <begin position="109"/>
        <end position="226"/>
    </location>
</feature>
<gene>
    <name evidence="2" type="ORF">CB5_LOCUS11129</name>
</gene>
<evidence type="ECO:0000259" key="1">
    <source>
        <dbReference type="Pfam" id="PF00078"/>
    </source>
</evidence>
<sequence>MADSGNKPQESISTLRVEQTSNGAVNLSSLYEAESVDLSSLHLPFTVDKVKSAIFSSAPDKAPGPDGLPMLFYQRFWSILKDDIMEVFETFYDGSCNLTGLNSSWICPIPKKKDVATAKDLRPISIVHSMPKLISKVLAAHLQSFMNQLINPFQAAFIKGRYILDNFLTAHILVHHLHSSKQQAALLKIDFDRAFDHINWNFLFELLQARGFGQRWIHWISSLLQCSSAAVLLNGTAGVGDAKFHTLQFADDTLLFFDGSSRLAAVIKLILDAFSACSGLKINYHKSAITLFRCKVIKPQL</sequence>
<dbReference type="AlphaFoldDB" id="A0A6V7PBC4"/>
<accession>A0A6V7PBC4</accession>
<dbReference type="EMBL" id="LR862147">
    <property type="protein sequence ID" value="CAD1827918.1"/>
    <property type="molecule type" value="Genomic_DNA"/>
</dbReference>
<name>A0A6V7PBC4_ANACO</name>
<dbReference type="PANTHER" id="PTHR31635:SF196">
    <property type="entry name" value="REVERSE TRANSCRIPTASE DOMAIN-CONTAINING PROTEIN-RELATED"/>
    <property type="match status" value="1"/>
</dbReference>
<dbReference type="CDD" id="cd01650">
    <property type="entry name" value="RT_nLTR_like"/>
    <property type="match status" value="1"/>
</dbReference>
<organism evidence="2">
    <name type="scientific">Ananas comosus var. bracteatus</name>
    <name type="common">red pineapple</name>
    <dbReference type="NCBI Taxonomy" id="296719"/>
    <lineage>
        <taxon>Eukaryota</taxon>
        <taxon>Viridiplantae</taxon>
        <taxon>Streptophyta</taxon>
        <taxon>Embryophyta</taxon>
        <taxon>Tracheophyta</taxon>
        <taxon>Spermatophyta</taxon>
        <taxon>Magnoliopsida</taxon>
        <taxon>Liliopsida</taxon>
        <taxon>Poales</taxon>
        <taxon>Bromeliaceae</taxon>
        <taxon>Bromelioideae</taxon>
        <taxon>Ananas</taxon>
    </lineage>
</organism>
<protein>
    <recommendedName>
        <fullName evidence="1">Reverse transcriptase domain-containing protein</fullName>
    </recommendedName>
</protein>
<evidence type="ECO:0000313" key="2">
    <source>
        <dbReference type="EMBL" id="CAD1827918.1"/>
    </source>
</evidence>
<dbReference type="InterPro" id="IPR000477">
    <property type="entry name" value="RT_dom"/>
</dbReference>
<dbReference type="PANTHER" id="PTHR31635">
    <property type="entry name" value="REVERSE TRANSCRIPTASE DOMAIN-CONTAINING PROTEIN-RELATED"/>
    <property type="match status" value="1"/>
</dbReference>
<reference evidence="2" key="1">
    <citation type="submission" date="2020-07" db="EMBL/GenBank/DDBJ databases">
        <authorList>
            <person name="Lin J."/>
        </authorList>
    </citation>
    <scope>NUCLEOTIDE SEQUENCE</scope>
</reference>
<dbReference type="InterPro" id="IPR043502">
    <property type="entry name" value="DNA/RNA_pol_sf"/>
</dbReference>
<proteinExistence type="predicted"/>
<dbReference type="Pfam" id="PF00078">
    <property type="entry name" value="RVT_1"/>
    <property type="match status" value="1"/>
</dbReference>